<organism evidence="1 2">
    <name type="scientific">Streptomyces tropicalis</name>
    <dbReference type="NCBI Taxonomy" id="3034234"/>
    <lineage>
        <taxon>Bacteria</taxon>
        <taxon>Bacillati</taxon>
        <taxon>Actinomycetota</taxon>
        <taxon>Actinomycetes</taxon>
        <taxon>Kitasatosporales</taxon>
        <taxon>Streptomycetaceae</taxon>
        <taxon>Streptomyces</taxon>
    </lineage>
</organism>
<gene>
    <name evidence="1" type="ORF">P3H78_32455</name>
</gene>
<keyword evidence="1" id="KW-0489">Methyltransferase</keyword>
<dbReference type="GO" id="GO:0008168">
    <property type="term" value="F:methyltransferase activity"/>
    <property type="evidence" value="ECO:0007669"/>
    <property type="project" value="UniProtKB-KW"/>
</dbReference>
<evidence type="ECO:0000313" key="2">
    <source>
        <dbReference type="Proteomes" id="UP001221150"/>
    </source>
</evidence>
<dbReference type="Proteomes" id="UP001221150">
    <property type="component" value="Unassembled WGS sequence"/>
</dbReference>
<comment type="caution">
    <text evidence="1">The sequence shown here is derived from an EMBL/GenBank/DDBJ whole genome shotgun (WGS) entry which is preliminary data.</text>
</comment>
<dbReference type="CDD" id="cd02440">
    <property type="entry name" value="AdoMet_MTases"/>
    <property type="match status" value="1"/>
</dbReference>
<accession>A0ABT6AF03</accession>
<reference evidence="1 2" key="1">
    <citation type="submission" date="2023-03" db="EMBL/GenBank/DDBJ databases">
        <title>Draft genome sequence of Streptomyces sp. K1PA1 isolated from peat swamp forest in Thailand.</title>
        <authorList>
            <person name="Klaysubun C."/>
            <person name="Duangmal K."/>
        </authorList>
    </citation>
    <scope>NUCLEOTIDE SEQUENCE [LARGE SCALE GENOMIC DNA]</scope>
    <source>
        <strain evidence="1 2">K1PA1</strain>
    </source>
</reference>
<dbReference type="EMBL" id="JARJBB010000052">
    <property type="protein sequence ID" value="MDF3303236.1"/>
    <property type="molecule type" value="Genomic_DNA"/>
</dbReference>
<dbReference type="Gene3D" id="3.40.50.150">
    <property type="entry name" value="Vaccinia Virus protein VP39"/>
    <property type="match status" value="1"/>
</dbReference>
<evidence type="ECO:0000313" key="1">
    <source>
        <dbReference type="EMBL" id="MDF3303236.1"/>
    </source>
</evidence>
<dbReference type="PRINTS" id="PR00507">
    <property type="entry name" value="N12N6MTFRASE"/>
</dbReference>
<protein>
    <submittedName>
        <fullName evidence="1">SAM-dependent methyltransferase</fullName>
    </submittedName>
</protein>
<dbReference type="InterPro" id="IPR029063">
    <property type="entry name" value="SAM-dependent_MTases_sf"/>
</dbReference>
<keyword evidence="2" id="KW-1185">Reference proteome</keyword>
<proteinExistence type="predicted"/>
<keyword evidence="1" id="KW-0808">Transferase</keyword>
<dbReference type="GO" id="GO:0032259">
    <property type="term" value="P:methylation"/>
    <property type="evidence" value="ECO:0007669"/>
    <property type="project" value="UniProtKB-KW"/>
</dbReference>
<dbReference type="SUPFAM" id="SSF53335">
    <property type="entry name" value="S-adenosyl-L-methionine-dependent methyltransferases"/>
    <property type="match status" value="1"/>
</dbReference>
<sequence>MRLPLDVDPARSGLGERTARVLTAAGALFSPRRQAFVFADLFPFGQAQPLIDYMIVNRKTAPRPYRGEAPCPPAVAEQLCDELALRPGWTVLEPSAGHGNLAAEAADRGCAVDCIELEHHRARDIKEAGLARHVITADFLTLAQQPQYDAVIMYPPFRRDLAAAHLVHAHGFLRPGGQIGALVSLGLENGVRKASVALRELLQRYGSRRYALEGEVMSPSGRPLNTELWIIYGPQH</sequence>
<name>A0ABT6AF03_9ACTN</name>